<dbReference type="Proteomes" id="UP000231259">
    <property type="component" value="Unassembled WGS sequence"/>
</dbReference>
<evidence type="ECO:0000313" key="2">
    <source>
        <dbReference type="Proteomes" id="UP000231259"/>
    </source>
</evidence>
<keyword evidence="2" id="KW-1185">Reference proteome</keyword>
<dbReference type="EMBL" id="AWWI01000060">
    <property type="protein sequence ID" value="PIL20506.1"/>
    <property type="molecule type" value="Genomic_DNA"/>
</dbReference>
<evidence type="ECO:0000313" key="1">
    <source>
        <dbReference type="EMBL" id="PIL20506.1"/>
    </source>
</evidence>
<dbReference type="Pfam" id="PF03692">
    <property type="entry name" value="CxxCxxCC"/>
    <property type="match status" value="1"/>
</dbReference>
<name>A0A2G8RFY4_9RHOB</name>
<reference evidence="1 2" key="1">
    <citation type="submission" date="2013-09" db="EMBL/GenBank/DDBJ databases">
        <title>Genome sequencing of Phaeobacter antarcticus sp. nov. SM1211.</title>
        <authorList>
            <person name="Zhang X.-Y."/>
            <person name="Liu C."/>
            <person name="Chen X.-L."/>
            <person name="Xie B.-B."/>
            <person name="Qin Q.-L."/>
            <person name="Rong J.-C."/>
            <person name="Zhang Y.-Z."/>
        </authorList>
    </citation>
    <scope>NUCLEOTIDE SEQUENCE [LARGE SCALE GENOMIC DNA]</scope>
    <source>
        <strain evidence="1 2">SM1211</strain>
    </source>
</reference>
<dbReference type="RefSeq" id="WP_099910455.1">
    <property type="nucleotide sequence ID" value="NZ_AWWI01000060.1"/>
</dbReference>
<gene>
    <name evidence="1" type="ORF">P775_08225</name>
</gene>
<comment type="caution">
    <text evidence="1">The sequence shown here is derived from an EMBL/GenBank/DDBJ whole genome shotgun (WGS) entry which is preliminary data.</text>
</comment>
<dbReference type="InterPro" id="IPR005358">
    <property type="entry name" value="Puta_zinc/iron-chelating_dom"/>
</dbReference>
<accession>A0A2G8RFY4</accession>
<dbReference type="OrthoDB" id="259086at2"/>
<proteinExistence type="predicted"/>
<dbReference type="AlphaFoldDB" id="A0A2G8RFY4"/>
<protein>
    <submittedName>
        <fullName evidence="1">Uncharacterized protein</fullName>
    </submittedName>
</protein>
<organism evidence="1 2">
    <name type="scientific">Puniceibacterium antarcticum</name>
    <dbReference type="NCBI Taxonomy" id="1206336"/>
    <lineage>
        <taxon>Bacteria</taxon>
        <taxon>Pseudomonadati</taxon>
        <taxon>Pseudomonadota</taxon>
        <taxon>Alphaproteobacteria</taxon>
        <taxon>Rhodobacterales</taxon>
        <taxon>Paracoccaceae</taxon>
        <taxon>Puniceibacterium</taxon>
    </lineage>
</organism>
<sequence>MKPGLSKPRDIASLKSRLASVRLKGAETSVTARARKLLLVYLEAAEGHGMPFQDLVREMRSGLPAVRIAGMALQQIADRPDGPLASAACAAGCAFCCILSGQDGGTVSEAEARQMHGALAPLAGKPDGRDWHPRACAALDPLTRTCRAYDARPLICRTYISTDVAACAKIAEGIPAAGAGVVGAQGLMLAAVSLSRAALDGVSQVASYSLARITAGASRGEDLASCLRAARQPPRALEDERRRFGG</sequence>